<evidence type="ECO:0000313" key="4">
    <source>
        <dbReference type="Proteomes" id="UP000288603"/>
    </source>
</evidence>
<proteinExistence type="predicted"/>
<comment type="caution">
    <text evidence="3">The sequence shown here is derived from an EMBL/GenBank/DDBJ whole genome shotgun (WGS) entry which is preliminary data.</text>
</comment>
<feature type="region of interest" description="Disordered" evidence="1">
    <location>
        <begin position="112"/>
        <end position="144"/>
    </location>
</feature>
<evidence type="ECO:0000313" key="3">
    <source>
        <dbReference type="EMBL" id="RWZ68007.1"/>
    </source>
</evidence>
<reference evidence="3 4" key="1">
    <citation type="submission" date="2018-12" db="EMBL/GenBank/DDBJ databases">
        <authorList>
            <person name="Li F."/>
        </authorList>
    </citation>
    <scope>NUCLEOTIDE SEQUENCE [LARGE SCALE GENOMIC DNA]</scope>
    <source>
        <strain evidence="3 4">8H24J-4-2</strain>
    </source>
</reference>
<feature type="transmembrane region" description="Helical" evidence="2">
    <location>
        <begin position="73"/>
        <end position="94"/>
    </location>
</feature>
<sequence>MPAASDVPCDARATASQIVQTRPVRRRAVVTAVAVAAVLFIVVCVLVGGSVAAPTHARTYSEAAPKLPAADSPIGVIAILMAVALSLLATVIVLRMLATSKAWDGDLATDCAGDESSETLPSSNSAGAIRRDRGGQRPSGVMSA</sequence>
<dbReference type="EMBL" id="RZNC01000001">
    <property type="protein sequence ID" value="RWZ68007.1"/>
    <property type="molecule type" value="Genomic_DNA"/>
</dbReference>
<feature type="transmembrane region" description="Helical" evidence="2">
    <location>
        <begin position="28"/>
        <end position="53"/>
    </location>
</feature>
<dbReference type="Proteomes" id="UP000288603">
    <property type="component" value="Unassembled WGS sequence"/>
</dbReference>
<keyword evidence="2" id="KW-0472">Membrane</keyword>
<dbReference type="RefSeq" id="WP_128497235.1">
    <property type="nucleotide sequence ID" value="NZ_RZNC01000001.1"/>
</dbReference>
<keyword evidence="4" id="KW-1185">Reference proteome</keyword>
<gene>
    <name evidence="3" type="ORF">ELQ92_01745</name>
</gene>
<protein>
    <submittedName>
        <fullName evidence="3">Uncharacterized protein</fullName>
    </submittedName>
</protein>
<name>A0A3S4ECB5_9MICO</name>
<organism evidence="3 4">
    <name type="scientific">Labedella populi</name>
    <dbReference type="NCBI Taxonomy" id="2498850"/>
    <lineage>
        <taxon>Bacteria</taxon>
        <taxon>Bacillati</taxon>
        <taxon>Actinomycetota</taxon>
        <taxon>Actinomycetes</taxon>
        <taxon>Micrococcales</taxon>
        <taxon>Microbacteriaceae</taxon>
        <taxon>Labedella</taxon>
    </lineage>
</organism>
<dbReference type="AlphaFoldDB" id="A0A3S4ECB5"/>
<accession>A0A3S4ECB5</accession>
<keyword evidence="2" id="KW-0812">Transmembrane</keyword>
<keyword evidence="2" id="KW-1133">Transmembrane helix</keyword>
<evidence type="ECO:0000256" key="1">
    <source>
        <dbReference type="SAM" id="MobiDB-lite"/>
    </source>
</evidence>
<evidence type="ECO:0000256" key="2">
    <source>
        <dbReference type="SAM" id="Phobius"/>
    </source>
</evidence>